<dbReference type="Pfam" id="PF09446">
    <property type="entry name" value="VMA21"/>
    <property type="match status" value="1"/>
</dbReference>
<dbReference type="GeneID" id="40385968"/>
<dbReference type="InterPro" id="IPR019013">
    <property type="entry name" value="Vma21"/>
</dbReference>
<evidence type="ECO:0000256" key="4">
    <source>
        <dbReference type="ARBA" id="ARBA00023136"/>
    </source>
</evidence>
<dbReference type="VEuPathDB" id="FungiDB:C5L36_0E01720"/>
<dbReference type="PANTHER" id="PTHR31792:SF3">
    <property type="entry name" value="VACUOLAR ATPASE ASSEMBLY INTEGRAL MEMBRANE PROTEIN VMA21"/>
    <property type="match status" value="1"/>
</dbReference>
<dbReference type="GO" id="GO:0005789">
    <property type="term" value="C:endoplasmic reticulum membrane"/>
    <property type="evidence" value="ECO:0007669"/>
    <property type="project" value="TreeGrafter"/>
</dbReference>
<dbReference type="PANTHER" id="PTHR31792">
    <property type="entry name" value="VACUOLAR ATPASE ASSEMBLY INTEGRAL MEMBRANE PROTEIN VMA21"/>
    <property type="match status" value="1"/>
</dbReference>
<keyword evidence="4 6" id="KW-0472">Membrane</keyword>
<accession>A0A2U9RB89</accession>
<proteinExistence type="predicted"/>
<dbReference type="EMBL" id="CP028777">
    <property type="protein sequence ID" value="AWU78109.1"/>
    <property type="molecule type" value="Genomic_DNA"/>
</dbReference>
<dbReference type="STRING" id="4909.A0A2U9RB89"/>
<organism evidence="7 8">
    <name type="scientific">Pichia kudriavzevii</name>
    <name type="common">Yeast</name>
    <name type="synonym">Issatchenkia orientalis</name>
    <dbReference type="NCBI Taxonomy" id="4909"/>
    <lineage>
        <taxon>Eukaryota</taxon>
        <taxon>Fungi</taxon>
        <taxon>Dikarya</taxon>
        <taxon>Ascomycota</taxon>
        <taxon>Saccharomycotina</taxon>
        <taxon>Pichiomycetes</taxon>
        <taxon>Pichiales</taxon>
        <taxon>Pichiaceae</taxon>
        <taxon>Pichia</taxon>
    </lineage>
</organism>
<dbReference type="AlphaFoldDB" id="A0A2U9RB89"/>
<dbReference type="OrthoDB" id="160405at2759"/>
<evidence type="ECO:0000256" key="5">
    <source>
        <dbReference type="ARBA" id="ARBA00023329"/>
    </source>
</evidence>
<keyword evidence="1 6" id="KW-0812">Transmembrane</keyword>
<evidence type="ECO:0008006" key="9">
    <source>
        <dbReference type="Google" id="ProtNLM"/>
    </source>
</evidence>
<evidence type="ECO:0000256" key="6">
    <source>
        <dbReference type="SAM" id="Phobius"/>
    </source>
</evidence>
<dbReference type="RefSeq" id="XP_029323585.1">
    <property type="nucleotide sequence ID" value="XM_029467725.1"/>
</dbReference>
<sequence length="74" mass="7931">MADIPPQVLRKLIIFTALMILGPLVAFFTSQALFESSLVSGGIAAVVANVVLIGYVYVAFNENIDGDSKEKKES</sequence>
<gene>
    <name evidence="7" type="ORF">C5L36_0E01720</name>
</gene>
<evidence type="ECO:0000313" key="8">
    <source>
        <dbReference type="Proteomes" id="UP000249293"/>
    </source>
</evidence>
<keyword evidence="8" id="KW-1185">Reference proteome</keyword>
<keyword evidence="5" id="KW-0968">Cytoplasmic vesicle</keyword>
<protein>
    <recommendedName>
        <fullName evidence="9">Vacuolar ATPase assembly integral membrane protein VMA21</fullName>
    </recommendedName>
</protein>
<evidence type="ECO:0000256" key="3">
    <source>
        <dbReference type="ARBA" id="ARBA00022989"/>
    </source>
</evidence>
<evidence type="ECO:0000256" key="2">
    <source>
        <dbReference type="ARBA" id="ARBA00022824"/>
    </source>
</evidence>
<name>A0A2U9RB89_PICKU</name>
<dbReference type="GO" id="GO:0031410">
    <property type="term" value="C:cytoplasmic vesicle"/>
    <property type="evidence" value="ECO:0007669"/>
    <property type="project" value="UniProtKB-KW"/>
</dbReference>
<evidence type="ECO:0000313" key="7">
    <source>
        <dbReference type="EMBL" id="AWU78109.1"/>
    </source>
</evidence>
<keyword evidence="3 6" id="KW-1133">Transmembrane helix</keyword>
<keyword evidence="2" id="KW-0256">Endoplasmic reticulum</keyword>
<reference evidence="7 8" key="1">
    <citation type="submission" date="2018-06" db="EMBL/GenBank/DDBJ databases">
        <title>Population genomics shows no distinction between pathogenic Candida krusei and environmental Pichia kudriavzevii: One species, four names.</title>
        <authorList>
            <person name="Douglass A.P."/>
            <person name="Offei B."/>
            <person name="Braun-Galleani S."/>
            <person name="Coughlan A.Y."/>
            <person name="Martos A."/>
            <person name="Ortiz-Merino R.A."/>
            <person name="Byrne K.P."/>
            <person name="Wolfe K.H."/>
        </authorList>
    </citation>
    <scope>NUCLEOTIDE SEQUENCE [LARGE SCALE GENOMIC DNA]</scope>
    <source>
        <strain evidence="7 8">CBS573</strain>
    </source>
</reference>
<feature type="transmembrane region" description="Helical" evidence="6">
    <location>
        <begin position="12"/>
        <end position="33"/>
    </location>
</feature>
<evidence type="ECO:0000256" key="1">
    <source>
        <dbReference type="ARBA" id="ARBA00022692"/>
    </source>
</evidence>
<dbReference type="Proteomes" id="UP000249293">
    <property type="component" value="Chromosome 5"/>
</dbReference>
<dbReference type="KEGG" id="pkz:C5L36_0E01720"/>
<feature type="transmembrane region" description="Helical" evidence="6">
    <location>
        <begin position="39"/>
        <end position="60"/>
    </location>
</feature>
<dbReference type="GO" id="GO:0070072">
    <property type="term" value="P:vacuolar proton-transporting V-type ATPase complex assembly"/>
    <property type="evidence" value="ECO:0007669"/>
    <property type="project" value="InterPro"/>
</dbReference>